<feature type="compositionally biased region" description="Polar residues" evidence="1">
    <location>
        <begin position="20"/>
        <end position="38"/>
    </location>
</feature>
<dbReference type="Proteomes" id="UP000078544">
    <property type="component" value="Unassembled WGS sequence"/>
</dbReference>
<gene>
    <name evidence="2" type="ORF">AAL_04804</name>
</gene>
<comment type="caution">
    <text evidence="2">The sequence shown here is derived from an EMBL/GenBank/DDBJ whole genome shotgun (WGS) entry which is preliminary data.</text>
</comment>
<evidence type="ECO:0000313" key="3">
    <source>
        <dbReference type="Proteomes" id="UP000078544"/>
    </source>
</evidence>
<dbReference type="AlphaFoldDB" id="A0A162IKA8"/>
<feature type="compositionally biased region" description="Basic and acidic residues" evidence="1">
    <location>
        <begin position="114"/>
        <end position="129"/>
    </location>
</feature>
<organism evidence="2 3">
    <name type="scientific">Moelleriella libera RCEF 2490</name>
    <dbReference type="NCBI Taxonomy" id="1081109"/>
    <lineage>
        <taxon>Eukaryota</taxon>
        <taxon>Fungi</taxon>
        <taxon>Dikarya</taxon>
        <taxon>Ascomycota</taxon>
        <taxon>Pezizomycotina</taxon>
        <taxon>Sordariomycetes</taxon>
        <taxon>Hypocreomycetidae</taxon>
        <taxon>Hypocreales</taxon>
        <taxon>Clavicipitaceae</taxon>
        <taxon>Moelleriella</taxon>
    </lineage>
</organism>
<feature type="compositionally biased region" description="Polar residues" evidence="1">
    <location>
        <begin position="67"/>
        <end position="85"/>
    </location>
</feature>
<proteinExistence type="predicted"/>
<feature type="region of interest" description="Disordered" evidence="1">
    <location>
        <begin position="20"/>
        <end position="143"/>
    </location>
</feature>
<feature type="compositionally biased region" description="Polar residues" evidence="1">
    <location>
        <begin position="45"/>
        <end position="54"/>
    </location>
</feature>
<keyword evidence="3" id="KW-1185">Reference proteome</keyword>
<evidence type="ECO:0000313" key="2">
    <source>
        <dbReference type="EMBL" id="KZZ94693.1"/>
    </source>
</evidence>
<accession>A0A162IKA8</accession>
<protein>
    <submittedName>
        <fullName evidence="2">Uncharacterized protein</fullName>
    </submittedName>
</protein>
<reference evidence="2 3" key="1">
    <citation type="journal article" date="2016" name="Genome Biol. Evol.">
        <title>Divergent and convergent evolution of fungal pathogenicity.</title>
        <authorList>
            <person name="Shang Y."/>
            <person name="Xiao G."/>
            <person name="Zheng P."/>
            <person name="Cen K."/>
            <person name="Zhan S."/>
            <person name="Wang C."/>
        </authorList>
    </citation>
    <scope>NUCLEOTIDE SEQUENCE [LARGE SCALE GENOMIC DNA]</scope>
    <source>
        <strain evidence="2 3">RCEF 2490</strain>
    </source>
</reference>
<evidence type="ECO:0000256" key="1">
    <source>
        <dbReference type="SAM" id="MobiDB-lite"/>
    </source>
</evidence>
<dbReference type="EMBL" id="AZGY01000010">
    <property type="protein sequence ID" value="KZZ94693.1"/>
    <property type="molecule type" value="Genomic_DNA"/>
</dbReference>
<name>A0A162IKA8_9HYPO</name>
<sequence>MASKQAFNAMYHLQQYAGSYNGQMNTNKSAQPAWSDTSAPYDWNGTPQDSQRGNSPPLAAWEEFAQPSENSATSSWTEQGSQSDGVGNKDTPDQGEWGWPIGKTNGPDNGEANENPKLDRPAQPAREHEEPGEESIEAHDQLSRRRDQVMKLGKVMGTGAVAPGSPDTPWSFVDSRILDLLRFHVSDTVLAAQAMGLGMEGLKKLTFTRKEGLTIKGLKPTTEIQAMSQEDFRQYYQATHRTIFEKEVKPRLECQAQVILNSLEAAGKQKHPAAHIKVYHESFSIFFADLQGKLWMPCESTDLLQDMLINMTEAAMETFRDEDKVLVLRKLLSLQKPASITEWSSWTQRDVAAVRSAMIKLAGHSPVAWDYPACPVARLQAFDVQGCFALDTLEHTLQRAFGIEKDTAARTLETQIAALQAYVKYRYPAGLATLVFDGLKILKSMGFEDLMCRNGKESIADTWKLTIAPRMEYTSS</sequence>